<dbReference type="AlphaFoldDB" id="A0A0B6Y3L4"/>
<name>A0A0B6Y3L4_9EUPU</name>
<proteinExistence type="predicted"/>
<accession>A0A0B6Y3L4</accession>
<gene>
    <name evidence="2" type="primary">ORF9912</name>
</gene>
<protein>
    <submittedName>
        <fullName evidence="2">Uncharacterized protein</fullName>
    </submittedName>
</protein>
<feature type="non-terminal residue" evidence="2">
    <location>
        <position position="75"/>
    </location>
</feature>
<feature type="region of interest" description="Disordered" evidence="1">
    <location>
        <begin position="23"/>
        <end position="45"/>
    </location>
</feature>
<dbReference type="EMBL" id="HACG01003255">
    <property type="protein sequence ID" value="CEK50120.1"/>
    <property type="molecule type" value="Transcribed_RNA"/>
</dbReference>
<reference evidence="2" key="1">
    <citation type="submission" date="2014-12" db="EMBL/GenBank/DDBJ databases">
        <title>Insight into the proteome of Arion vulgaris.</title>
        <authorList>
            <person name="Aradska J."/>
            <person name="Bulat T."/>
            <person name="Smidak R."/>
            <person name="Sarate P."/>
            <person name="Gangsoo J."/>
            <person name="Sialana F."/>
            <person name="Bilban M."/>
            <person name="Lubec G."/>
        </authorList>
    </citation>
    <scope>NUCLEOTIDE SEQUENCE</scope>
    <source>
        <tissue evidence="2">Skin</tissue>
    </source>
</reference>
<organism evidence="2">
    <name type="scientific">Arion vulgaris</name>
    <dbReference type="NCBI Taxonomy" id="1028688"/>
    <lineage>
        <taxon>Eukaryota</taxon>
        <taxon>Metazoa</taxon>
        <taxon>Spiralia</taxon>
        <taxon>Lophotrochozoa</taxon>
        <taxon>Mollusca</taxon>
        <taxon>Gastropoda</taxon>
        <taxon>Heterobranchia</taxon>
        <taxon>Euthyneura</taxon>
        <taxon>Panpulmonata</taxon>
        <taxon>Eupulmonata</taxon>
        <taxon>Stylommatophora</taxon>
        <taxon>Helicina</taxon>
        <taxon>Arionoidea</taxon>
        <taxon>Arionidae</taxon>
        <taxon>Arion</taxon>
    </lineage>
</organism>
<evidence type="ECO:0000313" key="2">
    <source>
        <dbReference type="EMBL" id="CEK50120.1"/>
    </source>
</evidence>
<evidence type="ECO:0000256" key="1">
    <source>
        <dbReference type="SAM" id="MobiDB-lite"/>
    </source>
</evidence>
<sequence length="75" mass="8439">MSSNSNCDASKTIESDLTCEDNNVTDKKRSKHSEHHAHFIAPQQQDDLEAHDSTILVEFVGNSMLHVRLGFLQVM</sequence>